<dbReference type="AlphaFoldDB" id="A0A2P9DBY1"/>
<proteinExistence type="predicted"/>
<gene>
    <name evidence="2" type="ORF">PRG01_0823300</name>
</gene>
<evidence type="ECO:0000313" key="3">
    <source>
        <dbReference type="Proteomes" id="UP000240500"/>
    </source>
</evidence>
<keyword evidence="1" id="KW-0472">Membrane</keyword>
<feature type="transmembrane region" description="Helical" evidence="1">
    <location>
        <begin position="271"/>
        <end position="290"/>
    </location>
</feature>
<reference evidence="2 3" key="1">
    <citation type="submission" date="2016-09" db="EMBL/GenBank/DDBJ databases">
        <authorList>
            <consortium name="Pathogen Informatics"/>
        </authorList>
    </citation>
    <scope>NUCLEOTIDE SEQUENCE [LARGE SCALE GENOMIC DNA]</scope>
</reference>
<dbReference type="OrthoDB" id="391560at2759"/>
<dbReference type="VEuPathDB" id="PlasmoDB:PRG01_0823300"/>
<dbReference type="EMBL" id="LT969571">
    <property type="protein sequence ID" value="SOV78547.1"/>
    <property type="molecule type" value="Genomic_DNA"/>
</dbReference>
<dbReference type="Proteomes" id="UP000240500">
    <property type="component" value="Chromosome 8"/>
</dbReference>
<name>A0A2P9DBY1_PLARE</name>
<protein>
    <submittedName>
        <fullName evidence="2">Uncharacterized protein</fullName>
    </submittedName>
</protein>
<keyword evidence="1" id="KW-0812">Transmembrane</keyword>
<keyword evidence="1" id="KW-1133">Transmembrane helix</keyword>
<sequence>MRRFSTCATFYRSKLIYNMRPYEIYKKAYCSSRERIEELERVILNYHKKEESNFLGRKKEYENFIRQVLKDRCDNFKTDNIFLSSLEDIDETLLINNNDMESIKDYVEKRNKDDIIIKDKNKLYEYIEKINIKSEIMKILSICGIRISFNILIFYMYDIILKLKKCLQYYDKDIIKYDSIKDKDKYYKIGQYYYYYYYQDNNKYDDNKNVKDKKEKSGPFLFLKLYKILSNILYTTCENSIQTYNKKYINIKEEIINKYNSIDDIIYKVPAFLNISFLFYYINMCLYIDLSRKSKNMYLQNLNNYINCIADDEINISKEDFNYLVLSIRLYFLYFSYNDILNILNEGSKHFLSTLVLIRNNNDNNNNNNNNNNNDNNNNNNMHSLQIDHNINYVYIINYLNKNEKYIENTKITLFPFHFYLSSLKNKIIYILENNDHFYLNDSNVLRSYNFWRYFIAQKENFKLLSLCTRNEYSDLFNDQTRDSVLSKYVNKDYLYDFNNRMKYNVEQTNI</sequence>
<evidence type="ECO:0000313" key="2">
    <source>
        <dbReference type="EMBL" id="SOV78547.1"/>
    </source>
</evidence>
<evidence type="ECO:0000256" key="1">
    <source>
        <dbReference type="SAM" id="Phobius"/>
    </source>
</evidence>
<accession>A0A2P9DBY1</accession>
<feature type="transmembrane region" description="Helical" evidence="1">
    <location>
        <begin position="139"/>
        <end position="157"/>
    </location>
</feature>
<organism evidence="2 3">
    <name type="scientific">Plasmodium reichenowi</name>
    <dbReference type="NCBI Taxonomy" id="5854"/>
    <lineage>
        <taxon>Eukaryota</taxon>
        <taxon>Sar</taxon>
        <taxon>Alveolata</taxon>
        <taxon>Apicomplexa</taxon>
        <taxon>Aconoidasida</taxon>
        <taxon>Haemosporida</taxon>
        <taxon>Plasmodiidae</taxon>
        <taxon>Plasmodium</taxon>
        <taxon>Plasmodium (Laverania)</taxon>
    </lineage>
</organism>
<dbReference type="VEuPathDB" id="PlasmoDB:PRCDC_0819700"/>